<proteinExistence type="inferred from homology"/>
<dbReference type="AlphaFoldDB" id="A0A841T716"/>
<dbReference type="HAMAP" id="MF_00065">
    <property type="entry name" value="Adenylyl_sulf_kinase"/>
    <property type="match status" value="1"/>
</dbReference>
<keyword evidence="4 6" id="KW-0547">Nucleotide-binding</keyword>
<dbReference type="PANTHER" id="PTHR42700">
    <property type="entry name" value="SULFATE ADENYLYLTRANSFERASE"/>
    <property type="match status" value="1"/>
</dbReference>
<dbReference type="Pfam" id="PF01583">
    <property type="entry name" value="APS_kinase"/>
    <property type="match status" value="1"/>
</dbReference>
<dbReference type="GO" id="GO:0005737">
    <property type="term" value="C:cytoplasm"/>
    <property type="evidence" value="ECO:0007669"/>
    <property type="project" value="TreeGrafter"/>
</dbReference>
<keyword evidence="5 6" id="KW-0067">ATP-binding</keyword>
<feature type="binding site" evidence="6">
    <location>
        <begin position="11"/>
        <end position="18"/>
    </location>
    <ligand>
        <name>ATP</name>
        <dbReference type="ChEBI" id="CHEBI:30616"/>
    </ligand>
</feature>
<feature type="domain" description="APS kinase" evidence="8">
    <location>
        <begin position="3"/>
        <end position="150"/>
    </location>
</feature>
<dbReference type="EMBL" id="JACJVN010000006">
    <property type="protein sequence ID" value="MBB6675909.1"/>
    <property type="molecule type" value="Genomic_DNA"/>
</dbReference>
<dbReference type="GO" id="GO:0010134">
    <property type="term" value="P:sulfate assimilation via adenylyl sulfate reduction"/>
    <property type="evidence" value="ECO:0007669"/>
    <property type="project" value="TreeGrafter"/>
</dbReference>
<dbReference type="GO" id="GO:0004020">
    <property type="term" value="F:adenylylsulfate kinase activity"/>
    <property type="evidence" value="ECO:0007669"/>
    <property type="project" value="UniProtKB-UniRule"/>
</dbReference>
<dbReference type="Proteomes" id="UP000574133">
    <property type="component" value="Unassembled WGS sequence"/>
</dbReference>
<name>A0A841T716_9BACL</name>
<dbReference type="GO" id="GO:0005524">
    <property type="term" value="F:ATP binding"/>
    <property type="evidence" value="ECO:0007669"/>
    <property type="project" value="UniProtKB-UniRule"/>
</dbReference>
<gene>
    <name evidence="6 9" type="primary">cysC</name>
    <name evidence="9" type="ORF">H4Q31_01055</name>
</gene>
<dbReference type="CDD" id="cd02027">
    <property type="entry name" value="APSK"/>
    <property type="match status" value="1"/>
</dbReference>
<reference evidence="9 10" key="1">
    <citation type="submission" date="2020-08" db="EMBL/GenBank/DDBJ databases">
        <title>Cohnella phylogeny.</title>
        <authorList>
            <person name="Dunlap C."/>
        </authorList>
    </citation>
    <scope>NUCLEOTIDE SEQUENCE [LARGE SCALE GENOMIC DNA]</scope>
    <source>
        <strain evidence="9 10">DSM 103658</strain>
    </source>
</reference>
<comment type="pathway">
    <text evidence="6 7">Sulfur metabolism; hydrogen sulfide biosynthesis; sulfite from sulfate: step 2/3.</text>
</comment>
<dbReference type="GO" id="GO:0019379">
    <property type="term" value="P:sulfate assimilation, phosphoadenylyl sulfate reduction by phosphoadenylyl-sulfate reductase (thioredoxin)"/>
    <property type="evidence" value="ECO:0007669"/>
    <property type="project" value="TreeGrafter"/>
</dbReference>
<dbReference type="GO" id="GO:0070814">
    <property type="term" value="P:hydrogen sulfide biosynthetic process"/>
    <property type="evidence" value="ECO:0007669"/>
    <property type="project" value="UniProtKB-UniRule"/>
</dbReference>
<dbReference type="InterPro" id="IPR059117">
    <property type="entry name" value="APS_kinase_dom"/>
</dbReference>
<dbReference type="PANTHER" id="PTHR42700:SF1">
    <property type="entry name" value="SULFATE ADENYLYLTRANSFERASE"/>
    <property type="match status" value="1"/>
</dbReference>
<accession>A0A841T716</accession>
<dbReference type="InterPro" id="IPR002891">
    <property type="entry name" value="APS"/>
</dbReference>
<evidence type="ECO:0000313" key="9">
    <source>
        <dbReference type="EMBL" id="MBB6675909.1"/>
    </source>
</evidence>
<dbReference type="Gene3D" id="3.40.50.300">
    <property type="entry name" value="P-loop containing nucleotide triphosphate hydrolases"/>
    <property type="match status" value="1"/>
</dbReference>
<dbReference type="EC" id="2.7.1.25" evidence="2 6"/>
<keyword evidence="6" id="KW-0597">Phosphoprotein</keyword>
<dbReference type="InterPro" id="IPR050512">
    <property type="entry name" value="Sulf_AdTrans/APS_kinase"/>
</dbReference>
<evidence type="ECO:0000256" key="7">
    <source>
        <dbReference type="RuleBase" id="RU004347"/>
    </source>
</evidence>
<dbReference type="InterPro" id="IPR027417">
    <property type="entry name" value="P-loop_NTPase"/>
</dbReference>
<evidence type="ECO:0000256" key="2">
    <source>
        <dbReference type="ARBA" id="ARBA00012121"/>
    </source>
</evidence>
<dbReference type="RefSeq" id="WP_185177215.1">
    <property type="nucleotide sequence ID" value="NZ_CBCSEP010000014.1"/>
</dbReference>
<comment type="similarity">
    <text evidence="6 7">Belongs to the APS kinase family.</text>
</comment>
<evidence type="ECO:0000256" key="1">
    <source>
        <dbReference type="ARBA" id="ARBA00001823"/>
    </source>
</evidence>
<comment type="catalytic activity">
    <reaction evidence="1 6 7">
        <text>adenosine 5'-phosphosulfate + ATP = 3'-phosphoadenylyl sulfate + ADP + H(+)</text>
        <dbReference type="Rhea" id="RHEA:24152"/>
        <dbReference type="ChEBI" id="CHEBI:15378"/>
        <dbReference type="ChEBI" id="CHEBI:30616"/>
        <dbReference type="ChEBI" id="CHEBI:58243"/>
        <dbReference type="ChEBI" id="CHEBI:58339"/>
        <dbReference type="ChEBI" id="CHEBI:456216"/>
        <dbReference type="EC" id="2.7.1.25"/>
    </reaction>
</comment>
<comment type="caution">
    <text evidence="9">The sequence shown here is derived from an EMBL/GenBank/DDBJ whole genome shotgun (WGS) entry which is preliminary data.</text>
</comment>
<dbReference type="NCBIfam" id="NF003013">
    <property type="entry name" value="PRK03846.1"/>
    <property type="match status" value="1"/>
</dbReference>
<evidence type="ECO:0000313" key="10">
    <source>
        <dbReference type="Proteomes" id="UP000574133"/>
    </source>
</evidence>
<evidence type="ECO:0000256" key="6">
    <source>
        <dbReference type="HAMAP-Rule" id="MF_00065"/>
    </source>
</evidence>
<keyword evidence="10" id="KW-1185">Reference proteome</keyword>
<feature type="active site" description="Phosphoserine intermediate" evidence="6">
    <location>
        <position position="85"/>
    </location>
</feature>
<evidence type="ECO:0000256" key="5">
    <source>
        <dbReference type="ARBA" id="ARBA00022840"/>
    </source>
</evidence>
<comment type="function">
    <text evidence="6 7">Catalyzes the synthesis of activated sulfate.</text>
</comment>
<keyword evidence="3 6" id="KW-0808">Transferase</keyword>
<dbReference type="GO" id="GO:0004781">
    <property type="term" value="F:sulfate adenylyltransferase (ATP) activity"/>
    <property type="evidence" value="ECO:0007669"/>
    <property type="project" value="TreeGrafter"/>
</dbReference>
<organism evidence="9 10">
    <name type="scientific">Cohnella lubricantis</name>
    <dbReference type="NCBI Taxonomy" id="2163172"/>
    <lineage>
        <taxon>Bacteria</taxon>
        <taxon>Bacillati</taxon>
        <taxon>Bacillota</taxon>
        <taxon>Bacilli</taxon>
        <taxon>Bacillales</taxon>
        <taxon>Paenibacillaceae</taxon>
        <taxon>Cohnella</taxon>
    </lineage>
</organism>
<evidence type="ECO:0000256" key="4">
    <source>
        <dbReference type="ARBA" id="ARBA00022741"/>
    </source>
</evidence>
<evidence type="ECO:0000256" key="3">
    <source>
        <dbReference type="ARBA" id="ARBA00022679"/>
    </source>
</evidence>
<dbReference type="SUPFAM" id="SSF52540">
    <property type="entry name" value="P-loop containing nucleoside triphosphate hydrolases"/>
    <property type="match status" value="1"/>
</dbReference>
<evidence type="ECO:0000259" key="8">
    <source>
        <dbReference type="Pfam" id="PF01583"/>
    </source>
</evidence>
<dbReference type="UniPathway" id="UPA00140">
    <property type="reaction ID" value="UER00205"/>
</dbReference>
<protein>
    <recommendedName>
        <fullName evidence="2 6">Adenylyl-sulfate kinase</fullName>
        <ecNumber evidence="2 6">2.7.1.25</ecNumber>
    </recommendedName>
    <alternativeName>
        <fullName evidence="6">APS kinase</fullName>
    </alternativeName>
    <alternativeName>
        <fullName evidence="6">ATP adenosine-5'-phosphosulfate 3'-phosphotransferase</fullName>
    </alternativeName>
    <alternativeName>
        <fullName evidence="6">Adenosine-5'-phosphosulfate kinase</fullName>
    </alternativeName>
</protein>
<sequence>MQRGVTLWFTGLSGAGKTTVCLEVARLLALRGVKAELLDGDEMRGQLTAGLGFSKEDRRKNTATAAYIARLLTRNGIIVLASFVSPYKSIRESARESIGSFAEVYVCCPLEECARRDVKGLYKKAFSGEIGQFTGVSDPFEPPEAPELVLHTDRETVDQCAARVVEFLETRGYIG</sequence>
<keyword evidence="6 7" id="KW-0418">Kinase</keyword>
<dbReference type="NCBIfam" id="TIGR00455">
    <property type="entry name" value="apsK"/>
    <property type="match status" value="1"/>
</dbReference>